<dbReference type="GO" id="GO:0005506">
    <property type="term" value="F:iron ion binding"/>
    <property type="evidence" value="ECO:0007669"/>
    <property type="project" value="InterPro"/>
</dbReference>
<dbReference type="Proteomes" id="UP000199408">
    <property type="component" value="Unassembled WGS sequence"/>
</dbReference>
<sequence length="389" mass="40834">MSVDGGLRRRMQLVQGIQWLRAAQGDAFADLLRGQGQDPEALTARLRGGEPMTRSATGTWVAARHPVAAAVLANPAFDPGPLDWRPGGVPAMPLTGADLGLTLDDRAGLRALAEPVVGAAALTRRHADLLRACERALDGRAGEVDLAEVAARMSVAMLAELLGLSMAQRDRLADCQADAGLVMDSLLCPQGGHRTERMLAAVAAVREIVGGRQPHLVLAVLGTRVTTDLLLNVLCELVAVPDRWAALDADPASAPALVDEALRHRPPIQLQMLVARTDTEVEGRKITAGSQVAVLLHAANRDPAVFTDPDRFDPGREPGPAALLPSWPGELVLPAARVQAAVGLTALVGRFPPPLPAGPALRRLHAPVTGGVLQLPVQTQVGTAEMSQS</sequence>
<dbReference type="GO" id="GO:0020037">
    <property type="term" value="F:heme binding"/>
    <property type="evidence" value="ECO:0007669"/>
    <property type="project" value="InterPro"/>
</dbReference>
<dbReference type="GO" id="GO:0008395">
    <property type="term" value="F:steroid hydroxylase activity"/>
    <property type="evidence" value="ECO:0007669"/>
    <property type="project" value="TreeGrafter"/>
</dbReference>
<dbReference type="EMBL" id="FMDN01000012">
    <property type="protein sequence ID" value="SCG58639.1"/>
    <property type="molecule type" value="Genomic_DNA"/>
</dbReference>
<dbReference type="InterPro" id="IPR036396">
    <property type="entry name" value="Cyt_P450_sf"/>
</dbReference>
<evidence type="ECO:0000313" key="2">
    <source>
        <dbReference type="EMBL" id="SCG58639.1"/>
    </source>
</evidence>
<evidence type="ECO:0000256" key="1">
    <source>
        <dbReference type="ARBA" id="ARBA00010617"/>
    </source>
</evidence>
<dbReference type="STRING" id="47864.GA0070560_11287"/>
<dbReference type="NCBIfam" id="TIGR04515">
    <property type="entry name" value="P450_rel_GT_act"/>
    <property type="match status" value="1"/>
</dbReference>
<dbReference type="AlphaFoldDB" id="A0A1C5IKW8"/>
<comment type="similarity">
    <text evidence="1">Belongs to the cytochrome P450 family.</text>
</comment>
<keyword evidence="3" id="KW-1185">Reference proteome</keyword>
<dbReference type="GO" id="GO:0036199">
    <property type="term" value="F:cholest-4-en-3-one 26-monooxygenase activity"/>
    <property type="evidence" value="ECO:0007669"/>
    <property type="project" value="TreeGrafter"/>
</dbReference>
<dbReference type="Pfam" id="PF00067">
    <property type="entry name" value="p450"/>
    <property type="match status" value="1"/>
</dbReference>
<dbReference type="RefSeq" id="WP_170839453.1">
    <property type="nucleotide sequence ID" value="NZ_FMDN01000012.1"/>
</dbReference>
<dbReference type="GO" id="GO:0006707">
    <property type="term" value="P:cholesterol catabolic process"/>
    <property type="evidence" value="ECO:0007669"/>
    <property type="project" value="TreeGrafter"/>
</dbReference>
<dbReference type="SUPFAM" id="SSF48264">
    <property type="entry name" value="Cytochrome P450"/>
    <property type="match status" value="1"/>
</dbReference>
<protein>
    <submittedName>
        <fullName evidence="2">p450-derived glycosyltranferase activator</fullName>
    </submittedName>
</protein>
<dbReference type="Gene3D" id="1.10.630.10">
    <property type="entry name" value="Cytochrome P450"/>
    <property type="match status" value="1"/>
</dbReference>
<dbReference type="InterPro" id="IPR030958">
    <property type="entry name" value="P450-rel_GT_act"/>
</dbReference>
<dbReference type="PANTHER" id="PTHR46696:SF4">
    <property type="entry name" value="BIOTIN BIOSYNTHESIS CYTOCHROME P450"/>
    <property type="match status" value="1"/>
</dbReference>
<evidence type="ECO:0000313" key="3">
    <source>
        <dbReference type="Proteomes" id="UP000199408"/>
    </source>
</evidence>
<gene>
    <name evidence="2" type="ORF">GA0070560_11287</name>
</gene>
<dbReference type="InterPro" id="IPR001128">
    <property type="entry name" value="Cyt_P450"/>
</dbReference>
<accession>A0A1C5IKW8</accession>
<reference evidence="3" key="1">
    <citation type="submission" date="2016-06" db="EMBL/GenBank/DDBJ databases">
        <authorList>
            <person name="Varghese N."/>
        </authorList>
    </citation>
    <scope>NUCLEOTIDE SEQUENCE [LARGE SCALE GENOMIC DNA]</scope>
    <source>
        <strain evidence="3">DSM 43171</strain>
    </source>
</reference>
<name>A0A1C5IKW8_9ACTN</name>
<proteinExistence type="inferred from homology"/>
<organism evidence="2 3">
    <name type="scientific">Micromonospora halophytica</name>
    <dbReference type="NCBI Taxonomy" id="47864"/>
    <lineage>
        <taxon>Bacteria</taxon>
        <taxon>Bacillati</taxon>
        <taxon>Actinomycetota</taxon>
        <taxon>Actinomycetes</taxon>
        <taxon>Micromonosporales</taxon>
        <taxon>Micromonosporaceae</taxon>
        <taxon>Micromonospora</taxon>
    </lineage>
</organism>
<dbReference type="PANTHER" id="PTHR46696">
    <property type="entry name" value="P450, PUTATIVE (EUROFUNG)-RELATED"/>
    <property type="match status" value="1"/>
</dbReference>